<comment type="caution">
    <text evidence="2">The sequence shown here is derived from an EMBL/GenBank/DDBJ whole genome shotgun (WGS) entry which is preliminary data.</text>
</comment>
<accession>A0ABS3G3L1</accession>
<dbReference type="InterPro" id="IPR014710">
    <property type="entry name" value="RmlC-like_jellyroll"/>
</dbReference>
<sequence length="197" mass="23175">MIDLDQIKRIYSIAGDLNFSDVKHLLQAAGRKTFLHGEYLIEADTLQNQVYFIYKGLVRIYAVNERGDEITTELRCENELVASYDVIFFDQPSRFYIQAMEKTETFHIAYDELQQVLERNRKLDMNRKYILQNLLKNAFERIDTFTLKTPEERYLHFLESNPSLTNRVPDKYIANVLGITPVSLSRIRKRIAQKAKS</sequence>
<dbReference type="CDD" id="cd00038">
    <property type="entry name" value="CAP_ED"/>
    <property type="match status" value="1"/>
</dbReference>
<evidence type="ECO:0000313" key="2">
    <source>
        <dbReference type="EMBL" id="MBO0354004.1"/>
    </source>
</evidence>
<name>A0ABS3G3L1_9FLAO</name>
<gene>
    <name evidence="2" type="ORF">J0656_08255</name>
</gene>
<protein>
    <submittedName>
        <fullName evidence="2">Crp/Fnr family transcriptional regulator</fullName>
    </submittedName>
</protein>
<evidence type="ECO:0000259" key="1">
    <source>
        <dbReference type="PROSITE" id="PS50042"/>
    </source>
</evidence>
<dbReference type="Pfam" id="PF00027">
    <property type="entry name" value="cNMP_binding"/>
    <property type="match status" value="1"/>
</dbReference>
<dbReference type="RefSeq" id="WP_207032802.1">
    <property type="nucleotide sequence ID" value="NZ_CP159476.1"/>
</dbReference>
<dbReference type="Gene3D" id="2.60.120.10">
    <property type="entry name" value="Jelly Rolls"/>
    <property type="match status" value="1"/>
</dbReference>
<dbReference type="InterPro" id="IPR018490">
    <property type="entry name" value="cNMP-bd_dom_sf"/>
</dbReference>
<dbReference type="SUPFAM" id="SSF51206">
    <property type="entry name" value="cAMP-binding domain-like"/>
    <property type="match status" value="1"/>
</dbReference>
<organism evidence="2 3">
    <name type="scientific">Flagellimonas aurea</name>
    <dbReference type="NCBI Taxonomy" id="2915619"/>
    <lineage>
        <taxon>Bacteria</taxon>
        <taxon>Pseudomonadati</taxon>
        <taxon>Bacteroidota</taxon>
        <taxon>Flavobacteriia</taxon>
        <taxon>Flavobacteriales</taxon>
        <taxon>Flavobacteriaceae</taxon>
        <taxon>Flagellimonas</taxon>
    </lineage>
</organism>
<dbReference type="PROSITE" id="PS50042">
    <property type="entry name" value="CNMP_BINDING_3"/>
    <property type="match status" value="1"/>
</dbReference>
<dbReference type="InterPro" id="IPR000595">
    <property type="entry name" value="cNMP-bd_dom"/>
</dbReference>
<feature type="domain" description="Cyclic nucleotide-binding" evidence="1">
    <location>
        <begin position="13"/>
        <end position="117"/>
    </location>
</feature>
<dbReference type="EMBL" id="JAFLNL010000003">
    <property type="protein sequence ID" value="MBO0354004.1"/>
    <property type="molecule type" value="Genomic_DNA"/>
</dbReference>
<reference evidence="2 3" key="1">
    <citation type="submission" date="2021-03" db="EMBL/GenBank/DDBJ databases">
        <title>Muricauda lutimaris sp. nov. and Muricauda ruestringensis sp. nov, two marine members of the Flavobacteriaceae isolated from deep sea sediments of Western Pacific.</title>
        <authorList>
            <person name="Zhao S."/>
            <person name="Liu R."/>
        </authorList>
    </citation>
    <scope>NUCLEOTIDE SEQUENCE [LARGE SCALE GENOMIC DNA]</scope>
    <source>
        <strain evidence="2 3">BC31-1-A7</strain>
    </source>
</reference>
<keyword evidence="3" id="KW-1185">Reference proteome</keyword>
<evidence type="ECO:0000313" key="3">
    <source>
        <dbReference type="Proteomes" id="UP000664044"/>
    </source>
</evidence>
<proteinExistence type="predicted"/>
<dbReference type="Proteomes" id="UP000664044">
    <property type="component" value="Unassembled WGS sequence"/>
</dbReference>